<dbReference type="SUPFAM" id="SSF55604">
    <property type="entry name" value="Glucose permease domain IIB"/>
    <property type="match status" value="1"/>
</dbReference>
<dbReference type="InterPro" id="IPR018113">
    <property type="entry name" value="PTrfase_EIIB_Cys"/>
</dbReference>
<evidence type="ECO:0000256" key="5">
    <source>
        <dbReference type="ARBA" id="ARBA00022777"/>
    </source>
</evidence>
<proteinExistence type="predicted"/>
<keyword evidence="2 8" id="KW-0762">Sugar transport</keyword>
<evidence type="ECO:0000256" key="6">
    <source>
        <dbReference type="PROSITE-ProRule" id="PRU00421"/>
    </source>
</evidence>
<dbReference type="InterPro" id="IPR001996">
    <property type="entry name" value="PTS_IIB_1"/>
</dbReference>
<dbReference type="EMBL" id="CP045913">
    <property type="protein sequence ID" value="QGH63802.1"/>
    <property type="molecule type" value="Genomic_DNA"/>
</dbReference>
<keyword evidence="3" id="KW-0808">Transferase</keyword>
<dbReference type="PANTHER" id="PTHR30009:SF20">
    <property type="entry name" value="PTS SYSTEM GLUCOSE-SPECIFIC EIICB COMPONENT-RELATED"/>
    <property type="match status" value="1"/>
</dbReference>
<dbReference type="NCBIfam" id="TIGR00826">
    <property type="entry name" value="EIIB_glc"/>
    <property type="match status" value="1"/>
</dbReference>
<evidence type="ECO:0000256" key="4">
    <source>
        <dbReference type="ARBA" id="ARBA00022683"/>
    </source>
</evidence>
<reference evidence="8 9" key="1">
    <citation type="submission" date="2019-11" db="EMBL/GenBank/DDBJ databases">
        <title>The Phosphoenolpyruvate Phosphotransferase System Regulates Serratia proteamaculans 336X Biofilm Formation and Wheat Roots colonization.</title>
        <authorList>
            <person name="Liu F."/>
        </authorList>
    </citation>
    <scope>NUCLEOTIDE SEQUENCE [LARGE SCALE GENOMIC DNA]</scope>
    <source>
        <strain evidence="8 9">336X</strain>
    </source>
</reference>
<organism evidence="8 9">
    <name type="scientific">Serratia proteamaculans</name>
    <dbReference type="NCBI Taxonomy" id="28151"/>
    <lineage>
        <taxon>Bacteria</taxon>
        <taxon>Pseudomonadati</taxon>
        <taxon>Pseudomonadota</taxon>
        <taxon>Gammaproteobacteria</taxon>
        <taxon>Enterobacterales</taxon>
        <taxon>Yersiniaceae</taxon>
        <taxon>Serratia</taxon>
    </lineage>
</organism>
<evidence type="ECO:0000256" key="2">
    <source>
        <dbReference type="ARBA" id="ARBA00022597"/>
    </source>
</evidence>
<keyword evidence="4" id="KW-0598">Phosphotransferase system</keyword>
<gene>
    <name evidence="8" type="ORF">GHV41_24390</name>
</gene>
<protein>
    <submittedName>
        <fullName evidence="8">PTS sugar transporter</fullName>
    </submittedName>
</protein>
<sequence length="105" mass="11673">MVSLKTFTHYFSHSKYSPEDNSVDRLFLANLMQCFGGRENVIHVDACITRLRVTVADLSKVDTQGLQQAGALGVIIIGQEVHAIFGKKSDDLRKLLSELILVDPE</sequence>
<dbReference type="AlphaFoldDB" id="A0A5Q2VDX1"/>
<dbReference type="InterPro" id="IPR050429">
    <property type="entry name" value="PTS_Glucose_EIICBA"/>
</dbReference>
<keyword evidence="1" id="KW-0813">Transport</keyword>
<evidence type="ECO:0000256" key="3">
    <source>
        <dbReference type="ARBA" id="ARBA00022679"/>
    </source>
</evidence>
<dbReference type="Proteomes" id="UP000381260">
    <property type="component" value="Chromosome"/>
</dbReference>
<name>A0A5Q2VDX1_SERPR</name>
<dbReference type="PROSITE" id="PS01035">
    <property type="entry name" value="PTS_EIIB_TYPE_1_CYS"/>
    <property type="match status" value="1"/>
</dbReference>
<keyword evidence="5" id="KW-0418">Kinase</keyword>
<dbReference type="Pfam" id="PF00367">
    <property type="entry name" value="PTS_EIIB"/>
    <property type="match status" value="1"/>
</dbReference>
<dbReference type="RefSeq" id="WP_153860467.1">
    <property type="nucleotide sequence ID" value="NZ_CP045913.1"/>
</dbReference>
<dbReference type="GO" id="GO:0008982">
    <property type="term" value="F:protein-N(PI)-phosphohistidine-sugar phosphotransferase activity"/>
    <property type="evidence" value="ECO:0007669"/>
    <property type="project" value="InterPro"/>
</dbReference>
<dbReference type="GO" id="GO:0005886">
    <property type="term" value="C:plasma membrane"/>
    <property type="evidence" value="ECO:0007669"/>
    <property type="project" value="TreeGrafter"/>
</dbReference>
<dbReference type="GO" id="GO:0016301">
    <property type="term" value="F:kinase activity"/>
    <property type="evidence" value="ECO:0007669"/>
    <property type="project" value="UniProtKB-KW"/>
</dbReference>
<dbReference type="GO" id="GO:0090564">
    <property type="term" value="F:protein-phosphocysteine-glucose phosphotransferase system transporter activity"/>
    <property type="evidence" value="ECO:0007669"/>
    <property type="project" value="TreeGrafter"/>
</dbReference>
<dbReference type="GO" id="GO:1904659">
    <property type="term" value="P:D-glucose transmembrane transport"/>
    <property type="evidence" value="ECO:0007669"/>
    <property type="project" value="TreeGrafter"/>
</dbReference>
<dbReference type="InterPro" id="IPR036878">
    <property type="entry name" value="Glu_permease_IIB"/>
</dbReference>
<feature type="active site" description="Phosphocysteine intermediate; for EIIB activity" evidence="6">
    <location>
        <position position="47"/>
    </location>
</feature>
<evidence type="ECO:0000313" key="9">
    <source>
        <dbReference type="Proteomes" id="UP000381260"/>
    </source>
</evidence>
<evidence type="ECO:0000259" key="7">
    <source>
        <dbReference type="PROSITE" id="PS51098"/>
    </source>
</evidence>
<evidence type="ECO:0000313" key="8">
    <source>
        <dbReference type="EMBL" id="QGH63802.1"/>
    </source>
</evidence>
<accession>A0A5Q2VDX1</accession>
<dbReference type="PROSITE" id="PS51098">
    <property type="entry name" value="PTS_EIIB_TYPE_1"/>
    <property type="match status" value="1"/>
</dbReference>
<dbReference type="PANTHER" id="PTHR30009">
    <property type="entry name" value="CYTOCHROME C-TYPE SYNTHESIS PROTEIN AND PTS TRANSMEMBRANE COMPONENT"/>
    <property type="match status" value="1"/>
</dbReference>
<dbReference type="Gene3D" id="3.30.1360.60">
    <property type="entry name" value="Glucose permease domain IIB"/>
    <property type="match status" value="1"/>
</dbReference>
<evidence type="ECO:0000256" key="1">
    <source>
        <dbReference type="ARBA" id="ARBA00022448"/>
    </source>
</evidence>
<feature type="domain" description="PTS EIIB type-1" evidence="7">
    <location>
        <begin position="25"/>
        <end position="105"/>
    </location>
</feature>
<dbReference type="GO" id="GO:0009401">
    <property type="term" value="P:phosphoenolpyruvate-dependent sugar phosphotransferase system"/>
    <property type="evidence" value="ECO:0007669"/>
    <property type="project" value="UniProtKB-KW"/>
</dbReference>